<dbReference type="AlphaFoldDB" id="A0A2H2ZDY2"/>
<sequence length="134" mass="14788">MAHKTTKFGNFVDQVLVNVFFQPDDEVSLKTVAETFSTDFTATINGASILGEAYKQAIVESRAKSTFKIVKTEEILASHDAQREKGGSVAHYTEFLVIDKETGVENKEATLTIVTCVELDGKVVLKSLTEVYHK</sequence>
<dbReference type="Proteomes" id="UP000219286">
    <property type="component" value="Unassembled WGS sequence"/>
</dbReference>
<evidence type="ECO:0000313" key="2">
    <source>
        <dbReference type="Proteomes" id="UP000219286"/>
    </source>
</evidence>
<reference evidence="1 2" key="1">
    <citation type="journal article" date="2015" name="Genome Announc.">
        <title>Genome sequence and annotation of Trichoderma parareesei, the ancestor of the cellulase producer Trichoderma reesei.</title>
        <authorList>
            <person name="Yang D."/>
            <person name="Pomraning K."/>
            <person name="Kopchinskiy A."/>
            <person name="Karimi Aghcheh R."/>
            <person name="Atanasova L."/>
            <person name="Chenthamara K."/>
            <person name="Baker S.E."/>
            <person name="Zhang R."/>
            <person name="Shen Q."/>
            <person name="Freitag M."/>
            <person name="Kubicek C.P."/>
            <person name="Druzhinina I.S."/>
        </authorList>
    </citation>
    <scope>NUCLEOTIDE SEQUENCE [LARGE SCALE GENOMIC DNA]</scope>
    <source>
        <strain evidence="1 2">CBS 125925</strain>
    </source>
</reference>
<name>A0A2H2ZDY2_TRIPA</name>
<accession>A0A2H2ZDY2</accession>
<organism evidence="1 2">
    <name type="scientific">Trichoderma parareesei</name>
    <name type="common">Filamentous fungus</name>
    <dbReference type="NCBI Taxonomy" id="858221"/>
    <lineage>
        <taxon>Eukaryota</taxon>
        <taxon>Fungi</taxon>
        <taxon>Dikarya</taxon>
        <taxon>Ascomycota</taxon>
        <taxon>Pezizomycotina</taxon>
        <taxon>Sordariomycetes</taxon>
        <taxon>Hypocreomycetidae</taxon>
        <taxon>Hypocreales</taxon>
        <taxon>Hypocreaceae</taxon>
        <taxon>Trichoderma</taxon>
    </lineage>
</organism>
<evidence type="ECO:0000313" key="1">
    <source>
        <dbReference type="EMBL" id="OTA03112.1"/>
    </source>
</evidence>
<dbReference type="OrthoDB" id="4886853at2759"/>
<proteinExistence type="predicted"/>
<comment type="caution">
    <text evidence="1">The sequence shown here is derived from an EMBL/GenBank/DDBJ whole genome shotgun (WGS) entry which is preliminary data.</text>
</comment>
<keyword evidence="2" id="KW-1185">Reference proteome</keyword>
<gene>
    <name evidence="1" type="ORF">A9Z42_0035120</name>
</gene>
<evidence type="ECO:0008006" key="3">
    <source>
        <dbReference type="Google" id="ProtNLM"/>
    </source>
</evidence>
<protein>
    <recommendedName>
        <fullName evidence="3">SnoaL-like domain-containing protein</fullName>
    </recommendedName>
</protein>
<dbReference type="EMBL" id="LFMI01000380">
    <property type="protein sequence ID" value="OTA03112.1"/>
    <property type="molecule type" value="Genomic_DNA"/>
</dbReference>